<dbReference type="AlphaFoldDB" id="A0A3G9J3X3"/>
<dbReference type="KEGG" id="ebm:SG0102_07840"/>
<feature type="domain" description="HPt" evidence="2">
    <location>
        <begin position="19"/>
        <end position="112"/>
    </location>
</feature>
<evidence type="ECO:0000259" key="2">
    <source>
        <dbReference type="PROSITE" id="PS50894"/>
    </source>
</evidence>
<keyword evidence="1" id="KW-0597">Phosphoprotein</keyword>
<dbReference type="InterPro" id="IPR008207">
    <property type="entry name" value="Sig_transdc_His_kin_Hpt_dom"/>
</dbReference>
<dbReference type="GO" id="GO:0000160">
    <property type="term" value="P:phosphorelay signal transduction system"/>
    <property type="evidence" value="ECO:0007669"/>
    <property type="project" value="InterPro"/>
</dbReference>
<reference evidence="3 4" key="1">
    <citation type="submission" date="2018-11" db="EMBL/GenBank/DDBJ databases">
        <title>Novel Erysipelotrichaceae bacterium isolated from small intestine of a swine.</title>
        <authorList>
            <person name="Kim J.S."/>
            <person name="Choe H."/>
            <person name="Lee Y.R."/>
            <person name="Kim K.M."/>
            <person name="Park D.S."/>
        </authorList>
    </citation>
    <scope>NUCLEOTIDE SEQUENCE [LARGE SCALE GENOMIC DNA]</scope>
    <source>
        <strain evidence="3 4">SG0102</strain>
    </source>
</reference>
<dbReference type="Pfam" id="PF01627">
    <property type="entry name" value="Hpt"/>
    <property type="match status" value="1"/>
</dbReference>
<dbReference type="SUPFAM" id="SSF47226">
    <property type="entry name" value="Histidine-containing phosphotransfer domain, HPT domain"/>
    <property type="match status" value="1"/>
</dbReference>
<sequence>MNREYLITLGIDYDDGLNRFVGNKDMYEKFLLSFKDDPSYAQMLTAIEAKDAKAAFNAAHSLKGLSGNLSMKKLYERVCVLVEELREGDLSHVDESLPPVTAAYQELVDGLK</sequence>
<dbReference type="PROSITE" id="PS50894">
    <property type="entry name" value="HPT"/>
    <property type="match status" value="1"/>
</dbReference>
<proteinExistence type="predicted"/>
<gene>
    <name evidence="3" type="ORF">SG0102_07840</name>
</gene>
<name>A0A3G9J3X3_9FIRM</name>
<dbReference type="InParanoid" id="A0A3G9J3X3"/>
<feature type="modified residue" description="Phosphohistidine" evidence="1">
    <location>
        <position position="60"/>
    </location>
</feature>
<keyword evidence="4" id="KW-1185">Reference proteome</keyword>
<dbReference type="Gene3D" id="1.20.120.160">
    <property type="entry name" value="HPT domain"/>
    <property type="match status" value="1"/>
</dbReference>
<dbReference type="Proteomes" id="UP000268059">
    <property type="component" value="Chromosome"/>
</dbReference>
<dbReference type="InterPro" id="IPR036641">
    <property type="entry name" value="HPT_dom_sf"/>
</dbReference>
<evidence type="ECO:0000256" key="1">
    <source>
        <dbReference type="PROSITE-ProRule" id="PRU00110"/>
    </source>
</evidence>
<dbReference type="RefSeq" id="WP_157982968.1">
    <property type="nucleotide sequence ID" value="NZ_AP019309.1"/>
</dbReference>
<protein>
    <recommendedName>
        <fullName evidence="2">HPt domain-containing protein</fullName>
    </recommendedName>
</protein>
<evidence type="ECO:0000313" key="3">
    <source>
        <dbReference type="EMBL" id="BBH25850.1"/>
    </source>
</evidence>
<accession>A0A3G9J3X3</accession>
<evidence type="ECO:0000313" key="4">
    <source>
        <dbReference type="Proteomes" id="UP000268059"/>
    </source>
</evidence>
<organism evidence="3 4">
    <name type="scientific">Intestinibaculum porci</name>
    <dbReference type="NCBI Taxonomy" id="2487118"/>
    <lineage>
        <taxon>Bacteria</taxon>
        <taxon>Bacillati</taxon>
        <taxon>Bacillota</taxon>
        <taxon>Erysipelotrichia</taxon>
        <taxon>Erysipelotrichales</taxon>
        <taxon>Erysipelotrichaceae</taxon>
        <taxon>Intestinibaculum</taxon>
    </lineage>
</organism>
<dbReference type="EMBL" id="AP019309">
    <property type="protein sequence ID" value="BBH25850.1"/>
    <property type="molecule type" value="Genomic_DNA"/>
</dbReference>
<dbReference type="OrthoDB" id="1669200at2"/>